<dbReference type="Proteomes" id="UP000801492">
    <property type="component" value="Unassembled WGS sequence"/>
</dbReference>
<protein>
    <recommendedName>
        <fullName evidence="1">DUF5641 domain-containing protein</fullName>
    </recommendedName>
</protein>
<sequence length="217" mass="25540">MYALLSLIESCLNSRPLTPLSNDPNDLEVLTPRHFLIGKALTAQIEPTLINLPDNRLSRWQKIQKLQQCFWSRWQSEYLIELQRRHKWQRPVTSLKIGAMIIIKEDNLLPPFWRLGRKPKKLLMKPRREVKLSRISKNISQLRQCGIANCHTGAVHLRYKATRDEEIINAVLDEPGISTSTIRKLQLVCREDLHPYYYQRVHHLQLGDEEHRLAFSH</sequence>
<dbReference type="EMBL" id="VTPC01090671">
    <property type="protein sequence ID" value="KAF2881968.1"/>
    <property type="molecule type" value="Genomic_DNA"/>
</dbReference>
<gene>
    <name evidence="2" type="ORF">ILUMI_24206</name>
</gene>
<reference evidence="2" key="1">
    <citation type="submission" date="2019-08" db="EMBL/GenBank/DDBJ databases">
        <title>The genome of the North American firefly Photinus pyralis.</title>
        <authorList>
            <consortium name="Photinus pyralis genome working group"/>
            <person name="Fallon T.R."/>
            <person name="Sander Lower S.E."/>
            <person name="Weng J.-K."/>
        </authorList>
    </citation>
    <scope>NUCLEOTIDE SEQUENCE</scope>
    <source>
        <strain evidence="2">TRF0915ILg1</strain>
        <tissue evidence="2">Whole body</tissue>
    </source>
</reference>
<feature type="domain" description="DUF5641" evidence="1">
    <location>
        <begin position="58"/>
        <end position="117"/>
    </location>
</feature>
<dbReference type="InterPro" id="IPR040676">
    <property type="entry name" value="DUF5641"/>
</dbReference>
<evidence type="ECO:0000313" key="3">
    <source>
        <dbReference type="Proteomes" id="UP000801492"/>
    </source>
</evidence>
<dbReference type="AlphaFoldDB" id="A0A8K0G144"/>
<name>A0A8K0G144_IGNLU</name>
<proteinExistence type="predicted"/>
<comment type="caution">
    <text evidence="2">The sequence shown here is derived from an EMBL/GenBank/DDBJ whole genome shotgun (WGS) entry which is preliminary data.</text>
</comment>
<dbReference type="OrthoDB" id="6781469at2759"/>
<dbReference type="Pfam" id="PF18701">
    <property type="entry name" value="DUF5641"/>
    <property type="match status" value="1"/>
</dbReference>
<evidence type="ECO:0000313" key="2">
    <source>
        <dbReference type="EMBL" id="KAF2881968.1"/>
    </source>
</evidence>
<dbReference type="PANTHER" id="PTHR47331">
    <property type="entry name" value="PHD-TYPE DOMAIN-CONTAINING PROTEIN"/>
    <property type="match status" value="1"/>
</dbReference>
<organism evidence="2 3">
    <name type="scientific">Ignelater luminosus</name>
    <name type="common">Cucubano</name>
    <name type="synonym">Pyrophorus luminosus</name>
    <dbReference type="NCBI Taxonomy" id="2038154"/>
    <lineage>
        <taxon>Eukaryota</taxon>
        <taxon>Metazoa</taxon>
        <taxon>Ecdysozoa</taxon>
        <taxon>Arthropoda</taxon>
        <taxon>Hexapoda</taxon>
        <taxon>Insecta</taxon>
        <taxon>Pterygota</taxon>
        <taxon>Neoptera</taxon>
        <taxon>Endopterygota</taxon>
        <taxon>Coleoptera</taxon>
        <taxon>Polyphaga</taxon>
        <taxon>Elateriformia</taxon>
        <taxon>Elateroidea</taxon>
        <taxon>Elateridae</taxon>
        <taxon>Agrypninae</taxon>
        <taxon>Pyrophorini</taxon>
        <taxon>Ignelater</taxon>
    </lineage>
</organism>
<evidence type="ECO:0000259" key="1">
    <source>
        <dbReference type="Pfam" id="PF18701"/>
    </source>
</evidence>
<accession>A0A8K0G144</accession>
<keyword evidence="3" id="KW-1185">Reference proteome</keyword>